<keyword evidence="1" id="KW-1185">Reference proteome</keyword>
<dbReference type="WBParaSite" id="nRc.2.0.1.t29716-RA">
    <property type="protein sequence ID" value="nRc.2.0.1.t29716-RA"/>
    <property type="gene ID" value="nRc.2.0.1.g29716"/>
</dbReference>
<name>A0A915JTX3_ROMCU</name>
<organism evidence="1 2">
    <name type="scientific">Romanomermis culicivorax</name>
    <name type="common">Nematode worm</name>
    <dbReference type="NCBI Taxonomy" id="13658"/>
    <lineage>
        <taxon>Eukaryota</taxon>
        <taxon>Metazoa</taxon>
        <taxon>Ecdysozoa</taxon>
        <taxon>Nematoda</taxon>
        <taxon>Enoplea</taxon>
        <taxon>Dorylaimia</taxon>
        <taxon>Mermithida</taxon>
        <taxon>Mermithoidea</taxon>
        <taxon>Mermithidae</taxon>
        <taxon>Romanomermis</taxon>
    </lineage>
</organism>
<accession>A0A915JTX3</accession>
<sequence>MIPVSIGFQVQRFHTFMRDNSCSRDKMICSIFTALFIVHAAVMGMDEKVVKLQEEKIHVKNYHWLEYVTANFLSNSKRLKAINPYYFRKLFIFTLLFGIKC</sequence>
<protein>
    <submittedName>
        <fullName evidence="2">Uncharacterized protein</fullName>
    </submittedName>
</protein>
<dbReference type="AlphaFoldDB" id="A0A915JTX3"/>
<evidence type="ECO:0000313" key="2">
    <source>
        <dbReference type="WBParaSite" id="nRc.2.0.1.t29716-RA"/>
    </source>
</evidence>
<dbReference type="Proteomes" id="UP000887565">
    <property type="component" value="Unplaced"/>
</dbReference>
<evidence type="ECO:0000313" key="1">
    <source>
        <dbReference type="Proteomes" id="UP000887565"/>
    </source>
</evidence>
<proteinExistence type="predicted"/>
<reference evidence="2" key="1">
    <citation type="submission" date="2022-11" db="UniProtKB">
        <authorList>
            <consortium name="WormBaseParasite"/>
        </authorList>
    </citation>
    <scope>IDENTIFICATION</scope>
</reference>